<organism evidence="2 3">
    <name type="scientific">[Clostridium] ammoniilyticum</name>
    <dbReference type="NCBI Taxonomy" id="2981784"/>
    <lineage>
        <taxon>Bacteria</taxon>
        <taxon>Bacillati</taxon>
        <taxon>Bacillota</taxon>
        <taxon>Erysipelotrichia</taxon>
        <taxon>Erysipelotrichales</taxon>
        <taxon>Coprobacillaceae</taxon>
        <taxon>Faecalibacillus</taxon>
    </lineage>
</organism>
<dbReference type="InterPro" id="IPR001347">
    <property type="entry name" value="SIS_dom"/>
</dbReference>
<comment type="caution">
    <text evidence="2">The sequence shown here is derived from an EMBL/GenBank/DDBJ whole genome shotgun (WGS) entry which is preliminary data.</text>
</comment>
<protein>
    <submittedName>
        <fullName evidence="2">MurR/RpiR family transcriptional regulator</fullName>
    </submittedName>
</protein>
<dbReference type="RefSeq" id="WP_147580606.1">
    <property type="nucleotide sequence ID" value="NZ_JAOQJR010000012.1"/>
</dbReference>
<reference evidence="2 3" key="1">
    <citation type="journal article" date="2021" name="ISME Commun">
        <title>Automated analysis of genomic sequences facilitates high-throughput and comprehensive description of bacteria.</title>
        <authorList>
            <person name="Hitch T.C.A."/>
        </authorList>
    </citation>
    <scope>NUCLEOTIDE SEQUENCE [LARGE SCALE GENOMIC DNA]</scope>
    <source>
        <strain evidence="2 3">H4_15</strain>
    </source>
</reference>
<keyword evidence="3" id="KW-1185">Reference proteome</keyword>
<dbReference type="InterPro" id="IPR046348">
    <property type="entry name" value="SIS_dom_sf"/>
</dbReference>
<dbReference type="EMBL" id="JAOQJR010000012">
    <property type="protein sequence ID" value="MCU6739131.1"/>
    <property type="molecule type" value="Genomic_DNA"/>
</dbReference>
<proteinExistence type="predicted"/>
<evidence type="ECO:0000313" key="2">
    <source>
        <dbReference type="EMBL" id="MCU6739131.1"/>
    </source>
</evidence>
<dbReference type="InterPro" id="IPR047640">
    <property type="entry name" value="RpiR-like"/>
</dbReference>
<dbReference type="PANTHER" id="PTHR30514:SF1">
    <property type="entry name" value="HTH-TYPE TRANSCRIPTIONAL REGULATOR HEXR-RELATED"/>
    <property type="match status" value="1"/>
</dbReference>
<dbReference type="SUPFAM" id="SSF53697">
    <property type="entry name" value="SIS domain"/>
    <property type="match status" value="1"/>
</dbReference>
<sequence>MAKYNKNNILIGSLLDIVNKASHETTDVLIAKIFLENRYNLNELSLDDLSNQYYISQASISRFIKKLGYKNYNTFKYDVASSNEKMESVHAIQDRDRINDAIAIKEEVIYRINEAYQKMNDLNVNDVLHIVDLLNKYQNIIFFGSELSMAMCKILQLGLVTLGKNVYTIYDKNYQNEMINEMSENDLLICISIEDRWFHLQESINNLKESTSYKMMWTLNSSKDHLEGFDDIFVFGKQVFDNYGYHELMVLIMIVYRVLMNHSNNE</sequence>
<evidence type="ECO:0000259" key="1">
    <source>
        <dbReference type="PROSITE" id="PS51071"/>
    </source>
</evidence>
<name>A0ABT2SX27_9FIRM</name>
<dbReference type="InterPro" id="IPR009057">
    <property type="entry name" value="Homeodomain-like_sf"/>
</dbReference>
<dbReference type="SUPFAM" id="SSF46689">
    <property type="entry name" value="Homeodomain-like"/>
    <property type="match status" value="1"/>
</dbReference>
<dbReference type="Gene3D" id="1.10.10.10">
    <property type="entry name" value="Winged helix-like DNA-binding domain superfamily/Winged helix DNA-binding domain"/>
    <property type="match status" value="1"/>
</dbReference>
<dbReference type="Pfam" id="PF01380">
    <property type="entry name" value="SIS"/>
    <property type="match status" value="1"/>
</dbReference>
<dbReference type="PROSITE" id="PS51071">
    <property type="entry name" value="HTH_RPIR"/>
    <property type="match status" value="1"/>
</dbReference>
<accession>A0ABT2SX27</accession>
<dbReference type="InterPro" id="IPR036388">
    <property type="entry name" value="WH-like_DNA-bd_sf"/>
</dbReference>
<gene>
    <name evidence="2" type="ORF">OCV55_10715</name>
</gene>
<dbReference type="Gene3D" id="3.40.50.10490">
    <property type="entry name" value="Glucose-6-phosphate isomerase like protein, domain 1"/>
    <property type="match status" value="1"/>
</dbReference>
<dbReference type="Pfam" id="PF01418">
    <property type="entry name" value="HTH_6"/>
    <property type="match status" value="1"/>
</dbReference>
<dbReference type="Proteomes" id="UP001208364">
    <property type="component" value="Unassembled WGS sequence"/>
</dbReference>
<dbReference type="InterPro" id="IPR000281">
    <property type="entry name" value="HTH_RpiR"/>
</dbReference>
<dbReference type="PANTHER" id="PTHR30514">
    <property type="entry name" value="GLUCOKINASE"/>
    <property type="match status" value="1"/>
</dbReference>
<feature type="domain" description="HTH rpiR-type" evidence="1">
    <location>
        <begin position="11"/>
        <end position="86"/>
    </location>
</feature>
<evidence type="ECO:0000313" key="3">
    <source>
        <dbReference type="Proteomes" id="UP001208364"/>
    </source>
</evidence>